<feature type="region of interest" description="Disordered" evidence="1">
    <location>
        <begin position="1"/>
        <end position="51"/>
    </location>
</feature>
<dbReference type="InterPro" id="IPR001584">
    <property type="entry name" value="Integrase_cat-core"/>
</dbReference>
<accession>A0ABP0QH74</accession>
<evidence type="ECO:0000256" key="1">
    <source>
        <dbReference type="SAM" id="MobiDB-lite"/>
    </source>
</evidence>
<evidence type="ECO:0000313" key="4">
    <source>
        <dbReference type="Proteomes" id="UP001642464"/>
    </source>
</evidence>
<evidence type="ECO:0000259" key="2">
    <source>
        <dbReference type="PROSITE" id="PS50994"/>
    </source>
</evidence>
<organism evidence="3 4">
    <name type="scientific">Durusdinium trenchii</name>
    <dbReference type="NCBI Taxonomy" id="1381693"/>
    <lineage>
        <taxon>Eukaryota</taxon>
        <taxon>Sar</taxon>
        <taxon>Alveolata</taxon>
        <taxon>Dinophyceae</taxon>
        <taxon>Suessiales</taxon>
        <taxon>Symbiodiniaceae</taxon>
        <taxon>Durusdinium</taxon>
    </lineage>
</organism>
<proteinExistence type="predicted"/>
<dbReference type="EMBL" id="CAXAMM010039585">
    <property type="protein sequence ID" value="CAK9087582.1"/>
    <property type="molecule type" value="Genomic_DNA"/>
</dbReference>
<dbReference type="Proteomes" id="UP001642464">
    <property type="component" value="Unassembled WGS sequence"/>
</dbReference>
<gene>
    <name evidence="3" type="ORF">SCF082_LOCUS41397</name>
</gene>
<keyword evidence="4" id="KW-1185">Reference proteome</keyword>
<name>A0ABP0QH74_9DINO</name>
<feature type="region of interest" description="Disordered" evidence="1">
    <location>
        <begin position="436"/>
        <end position="457"/>
    </location>
</feature>
<dbReference type="PROSITE" id="PS50994">
    <property type="entry name" value="INTEGRASE"/>
    <property type="match status" value="1"/>
</dbReference>
<protein>
    <submittedName>
        <fullName evidence="3">CCHC-type domain-containing protein</fullName>
    </submittedName>
</protein>
<reference evidence="3 4" key="1">
    <citation type="submission" date="2024-02" db="EMBL/GenBank/DDBJ databases">
        <authorList>
            <person name="Chen Y."/>
            <person name="Shah S."/>
            <person name="Dougan E. K."/>
            <person name="Thang M."/>
            <person name="Chan C."/>
        </authorList>
    </citation>
    <scope>NUCLEOTIDE SEQUENCE [LARGE SCALE GENOMIC DNA]</scope>
</reference>
<comment type="caution">
    <text evidence="3">The sequence shown here is derived from an EMBL/GenBank/DDBJ whole genome shotgun (WGS) entry which is preliminary data.</text>
</comment>
<feature type="domain" description="Integrase catalytic" evidence="2">
    <location>
        <begin position="578"/>
        <end position="761"/>
    </location>
</feature>
<sequence length="795" mass="88019">MPDLLAAGLPLPVEAQSARQQADGAGSDSGWNQNDPFSRTDKWIGNPPQPSFEKWRDRESEVLNWAQYVADLSAWASQASLQFGTEILQASRWSTPIRWSSMTLVMRSRSMRLLAILRSTFMGHPRSATLIHAFMEGVDIQAMTSDGSAGTSANGYELLRQLTQEYSSRTRNEALVFRTALASKSFVLTAQETSPSSLVSDTVRRIELEAARYQRLLSTLPSTVDAVGLQVSEADLLMVLVRSLPETVRNYVLHHAEGESYQAYRSAACRWEQQQRMFTDLVPLGGKKVSQVTHHKEEQQQQQGAEWFDLSENDENWFVDELQGKGKGGKKGKLNEIEWTAEDLWWDSEESWWGDGSPVAATWSDAAWHVQEDWHSGWVETSQDGYGTGGELGSETQYRTDAVKSEGNALGSLILSPVFVLCDFVSMRPCLELEPPEHDAETATEPSKCPDLSGPLAKGLEKSAGETTIEKTHGDAHSCHALPVAYFAGCPWVRLHPLETLDRNTDEAEVSGSQQLSLSAIAGVPELTVSEKGYELPVYPLSRAAARELEQHRAQGHTPFHPGCVECARGRSVFSHRRRSQERLQCEIQADFCYLKSQGEILEDDQGLGNIKILVLTELVSNAVGYIVVTSDLKAVKKRISKWMELFGLASTSGATSVVLRTDAEQAVGDLISDCSEKISFLVRKANPQQHRSVGAAERAVRRLKESLGVLRADLNKSGVDLNFTPDSVAEALTYLALVHNHFGKTPSSDFSPLETVCGRLRMFMCREERWPIPRRNGCAWNQAFSAVPSSQGSL</sequence>
<evidence type="ECO:0000313" key="3">
    <source>
        <dbReference type="EMBL" id="CAK9087582.1"/>
    </source>
</evidence>